<dbReference type="SUPFAM" id="SSF48317">
    <property type="entry name" value="Acid phosphatase/Vanadium-dependent haloperoxidase"/>
    <property type="match status" value="1"/>
</dbReference>
<dbReference type="Gene3D" id="1.20.144.10">
    <property type="entry name" value="Phosphatidic acid phosphatase type 2/haloperoxidase"/>
    <property type="match status" value="1"/>
</dbReference>
<dbReference type="PANTHER" id="PTHR14969">
    <property type="entry name" value="SPHINGOSINE-1-PHOSPHATE PHOSPHOHYDROLASE"/>
    <property type="match status" value="1"/>
</dbReference>
<reference evidence="1 2" key="1">
    <citation type="journal article" date="2018" name="Nat. Biotechnol.">
        <title>A standardized bacterial taxonomy based on genome phylogeny substantially revises the tree of life.</title>
        <authorList>
            <person name="Parks D.H."/>
            <person name="Chuvochina M."/>
            <person name="Waite D.W."/>
            <person name="Rinke C."/>
            <person name="Skarshewski A."/>
            <person name="Chaumeil P.A."/>
            <person name="Hugenholtz P."/>
        </authorList>
    </citation>
    <scope>NUCLEOTIDE SEQUENCE [LARGE SCALE GENOMIC DNA]</scope>
    <source>
        <strain evidence="1">UBA9667</strain>
    </source>
</reference>
<dbReference type="CDD" id="cd03395">
    <property type="entry name" value="PAP2_like_4"/>
    <property type="match status" value="1"/>
</dbReference>
<dbReference type="PANTHER" id="PTHR14969:SF13">
    <property type="entry name" value="AT30094P"/>
    <property type="match status" value="1"/>
</dbReference>
<dbReference type="InterPro" id="IPR000326">
    <property type="entry name" value="PAP2/HPO"/>
</dbReference>
<proteinExistence type="predicted"/>
<dbReference type="SMART" id="SM00014">
    <property type="entry name" value="acidPPc"/>
    <property type="match status" value="1"/>
</dbReference>
<dbReference type="EMBL" id="DPVG01000422">
    <property type="protein sequence ID" value="HCK25347.1"/>
    <property type="molecule type" value="Genomic_DNA"/>
</dbReference>
<organism evidence="1 2">
    <name type="scientific">Bacteroides graminisolvens</name>
    <dbReference type="NCBI Taxonomy" id="477666"/>
    <lineage>
        <taxon>Bacteria</taxon>
        <taxon>Pseudomonadati</taxon>
        <taxon>Bacteroidota</taxon>
        <taxon>Bacteroidia</taxon>
        <taxon>Bacteroidales</taxon>
        <taxon>Bacteroidaceae</taxon>
        <taxon>Bacteroides</taxon>
    </lineage>
</organism>
<evidence type="ECO:0000313" key="1">
    <source>
        <dbReference type="EMBL" id="HCK25347.1"/>
    </source>
</evidence>
<accession>A0A351M3J1</accession>
<evidence type="ECO:0000313" key="2">
    <source>
        <dbReference type="Proteomes" id="UP000263098"/>
    </source>
</evidence>
<sequence>MEESAIEEIGEGMLPYERDLFLFLNRHHSEFWDNFMMLYSGKLLWVPLCLVFLGLAFYKVKWQNALLFIACFILLACLCDQISANVIKPLFSRLRPTHHPDFMAQVLTVDNYRGGRFGFVSSHAANGFGAVVFLSLVYRCLIFTSVMSLWGLITCYSRIYLGVHFVTDVIGGILLGAMIGFLVFLLFRYLQKKCFKKSFSECLHGGCCLKVRSRIIMLTVGITVLVNTTISLVEMLTN</sequence>
<protein>
    <submittedName>
        <fullName evidence="1">Phosphatase PAP2 family protein</fullName>
    </submittedName>
</protein>
<gene>
    <name evidence="1" type="ORF">DHW31_11385</name>
</gene>
<dbReference type="Pfam" id="PF01569">
    <property type="entry name" value="PAP2"/>
    <property type="match status" value="1"/>
</dbReference>
<dbReference type="RefSeq" id="WP_051260446.1">
    <property type="nucleotide sequence ID" value="NZ_CANRGK010000022.1"/>
</dbReference>
<name>A0A351M3J1_9BACE</name>
<dbReference type="Proteomes" id="UP000263098">
    <property type="component" value="Unassembled WGS sequence"/>
</dbReference>
<dbReference type="AlphaFoldDB" id="A0A351M3J1"/>
<comment type="caution">
    <text evidence="1">The sequence shown here is derived from an EMBL/GenBank/DDBJ whole genome shotgun (WGS) entry which is preliminary data.</text>
</comment>
<dbReference type="InterPro" id="IPR036938">
    <property type="entry name" value="PAP2/HPO_sf"/>
</dbReference>